<evidence type="ECO:0000313" key="2">
    <source>
        <dbReference type="Proteomes" id="UP000287651"/>
    </source>
</evidence>
<reference evidence="1 2" key="1">
    <citation type="journal article" date="2014" name="Agronomy (Basel)">
        <title>A Draft Genome Sequence for Ensete ventricosum, the Drought-Tolerant Tree Against Hunger.</title>
        <authorList>
            <person name="Harrison J."/>
            <person name="Moore K.A."/>
            <person name="Paszkiewicz K."/>
            <person name="Jones T."/>
            <person name="Grant M."/>
            <person name="Ambacheew D."/>
            <person name="Muzemil S."/>
            <person name="Studholme D.J."/>
        </authorList>
    </citation>
    <scope>NUCLEOTIDE SEQUENCE [LARGE SCALE GENOMIC DNA]</scope>
</reference>
<comment type="caution">
    <text evidence="1">The sequence shown here is derived from an EMBL/GenBank/DDBJ whole genome shotgun (WGS) entry which is preliminary data.</text>
</comment>
<dbReference type="Proteomes" id="UP000287651">
    <property type="component" value="Unassembled WGS sequence"/>
</dbReference>
<evidence type="ECO:0000313" key="1">
    <source>
        <dbReference type="EMBL" id="RRT33314.1"/>
    </source>
</evidence>
<organism evidence="1 2">
    <name type="scientific">Ensete ventricosum</name>
    <name type="common">Abyssinian banana</name>
    <name type="synonym">Musa ensete</name>
    <dbReference type="NCBI Taxonomy" id="4639"/>
    <lineage>
        <taxon>Eukaryota</taxon>
        <taxon>Viridiplantae</taxon>
        <taxon>Streptophyta</taxon>
        <taxon>Embryophyta</taxon>
        <taxon>Tracheophyta</taxon>
        <taxon>Spermatophyta</taxon>
        <taxon>Magnoliopsida</taxon>
        <taxon>Liliopsida</taxon>
        <taxon>Zingiberales</taxon>
        <taxon>Musaceae</taxon>
        <taxon>Ensete</taxon>
    </lineage>
</organism>
<accession>A0A426X1G1</accession>
<dbReference type="AlphaFoldDB" id="A0A426X1G1"/>
<protein>
    <submittedName>
        <fullName evidence="1">Uncharacterized protein</fullName>
    </submittedName>
</protein>
<dbReference type="EMBL" id="AMZH03029342">
    <property type="protein sequence ID" value="RRT33314.1"/>
    <property type="molecule type" value="Genomic_DNA"/>
</dbReference>
<name>A0A426X1G1_ENSVE</name>
<proteinExistence type="predicted"/>
<gene>
    <name evidence="1" type="ORF">B296_00045968</name>
</gene>
<sequence>METCSLWLLLASAEGAKGPLFPSHCRRREEEDAAAVEVWPAGVAAAAIEEEKGSGKQHGREGVEGGWLTAIAKGWPAAVEVNSEHSSYRRRGQQLHSRGGSDGVGEAECCDRERRGQYQGTTVLLGRCVVAMRGGRCDTTAAGEMVAEGEGSGLSE</sequence>